<keyword evidence="2" id="KW-1185">Reference proteome</keyword>
<dbReference type="RefSeq" id="WP_141849826.1">
    <property type="nucleotide sequence ID" value="NZ_BAAAPR010000012.1"/>
</dbReference>
<dbReference type="OrthoDB" id="8957634at2"/>
<dbReference type="AlphaFoldDB" id="A0A542E5L3"/>
<sequence length="153" mass="16808">MSLTGTPLVTDPDPVDVTAVEHVVGVFFAAFTSGPDLDDRLDDLRSVLHPRAVVVRTCGQPVEVYDVESFLAPRRTLLASGRLRDFREWPTGGRVDVVGDLAQWFGTYEKAWVEGGVEYAGRGAKSVQLARLPEGWRITAAIWDDEREGVALP</sequence>
<protein>
    <submittedName>
        <fullName evidence="1">Uncharacterized protein DUF4440</fullName>
    </submittedName>
</protein>
<organism evidence="1 2">
    <name type="scientific">Lapillicoccus jejuensis</name>
    <dbReference type="NCBI Taxonomy" id="402171"/>
    <lineage>
        <taxon>Bacteria</taxon>
        <taxon>Bacillati</taxon>
        <taxon>Actinomycetota</taxon>
        <taxon>Actinomycetes</taxon>
        <taxon>Micrococcales</taxon>
        <taxon>Intrasporangiaceae</taxon>
        <taxon>Lapillicoccus</taxon>
    </lineage>
</organism>
<comment type="caution">
    <text evidence="1">The sequence shown here is derived from an EMBL/GenBank/DDBJ whole genome shotgun (WGS) entry which is preliminary data.</text>
</comment>
<dbReference type="Gene3D" id="3.10.450.50">
    <property type="match status" value="1"/>
</dbReference>
<dbReference type="SUPFAM" id="SSF54427">
    <property type="entry name" value="NTF2-like"/>
    <property type="match status" value="1"/>
</dbReference>
<evidence type="ECO:0000313" key="1">
    <source>
        <dbReference type="EMBL" id="TQJ10628.1"/>
    </source>
</evidence>
<accession>A0A542E5L3</accession>
<reference evidence="1 2" key="1">
    <citation type="submission" date="2019-06" db="EMBL/GenBank/DDBJ databases">
        <title>Sequencing the genomes of 1000 actinobacteria strains.</title>
        <authorList>
            <person name="Klenk H.-P."/>
        </authorList>
    </citation>
    <scope>NUCLEOTIDE SEQUENCE [LARGE SCALE GENOMIC DNA]</scope>
    <source>
        <strain evidence="1 2">DSM 18607</strain>
    </source>
</reference>
<evidence type="ECO:0000313" key="2">
    <source>
        <dbReference type="Proteomes" id="UP000317893"/>
    </source>
</evidence>
<dbReference type="EMBL" id="VFMN01000001">
    <property type="protein sequence ID" value="TQJ10628.1"/>
    <property type="molecule type" value="Genomic_DNA"/>
</dbReference>
<dbReference type="InterPro" id="IPR032710">
    <property type="entry name" value="NTF2-like_dom_sf"/>
</dbReference>
<gene>
    <name evidence="1" type="ORF">FB458_3757</name>
</gene>
<name>A0A542E5L3_9MICO</name>
<proteinExistence type="predicted"/>
<dbReference type="Proteomes" id="UP000317893">
    <property type="component" value="Unassembled WGS sequence"/>
</dbReference>